<name>A0ABS4PDY2_9GAMM</name>
<keyword evidence="7 12" id="KW-0812">Transmembrane</keyword>
<keyword evidence="2 12" id="KW-0813">Transport</keyword>
<dbReference type="EMBL" id="JAGGMQ010000001">
    <property type="protein sequence ID" value="MBP2170836.1"/>
    <property type="molecule type" value="Genomic_DNA"/>
</dbReference>
<keyword evidence="6 12" id="KW-0441">Lipid A biosynthesis</keyword>
<dbReference type="RefSeq" id="WP_017801756.1">
    <property type="nucleotide sequence ID" value="NZ_JAGGMQ010000001.1"/>
</dbReference>
<dbReference type="InterPro" id="IPR022832">
    <property type="entry name" value="Flippase_ArnF"/>
</dbReference>
<sequence>MGTLLALCSVLLVSCAQLLLRWSMVNLPAASDLAAFLPVLLTFSAPVLGLLAGLAAYGLSMLCWFLALQRIAISKAYPLLSLSYVLVWAAALWFPALNEHFSWGKLAGVLLIVSGLLLICWPAAGKKP</sequence>
<evidence type="ECO:0000256" key="7">
    <source>
        <dbReference type="ARBA" id="ARBA00022692"/>
    </source>
</evidence>
<dbReference type="Proteomes" id="UP001195624">
    <property type="component" value="Unassembled WGS sequence"/>
</dbReference>
<evidence type="ECO:0000256" key="3">
    <source>
        <dbReference type="ARBA" id="ARBA00022475"/>
    </source>
</evidence>
<dbReference type="PANTHER" id="PTHR30561:SF9">
    <property type="entry name" value="4-AMINO-4-DEOXY-L-ARABINOSE-PHOSPHOUNDECAPRENOL FLIPPASE SUBUNIT ARNF-RELATED"/>
    <property type="match status" value="1"/>
</dbReference>
<comment type="caution">
    <text evidence="13">The sequence shown here is derived from an EMBL/GenBank/DDBJ whole genome shotgun (WGS) entry which is preliminary data.</text>
</comment>
<comment type="subcellular location">
    <subcellularLocation>
        <location evidence="12">Cell inner membrane</location>
        <topology evidence="12">Multi-pass membrane protein</topology>
    </subcellularLocation>
    <subcellularLocation>
        <location evidence="1">Cell membrane</location>
        <topology evidence="1">Multi-pass membrane protein</topology>
    </subcellularLocation>
</comment>
<keyword evidence="3 12" id="KW-1003">Cell membrane</keyword>
<reference evidence="13 14" key="1">
    <citation type="submission" date="2021-03" db="EMBL/GenBank/DDBJ databases">
        <authorList>
            <person name="D'Agostino P."/>
            <person name="Huntemann M."/>
            <person name="Clum A."/>
            <person name="Spunde A."/>
            <person name="Palaniappan K."/>
            <person name="Ritter S."/>
            <person name="Mikhailova N."/>
            <person name="Chen I.-M."/>
            <person name="Stamatis D."/>
            <person name="Reddy T."/>
            <person name="O'Malley R."/>
            <person name="Daum C."/>
            <person name="Shapiro N."/>
            <person name="Ivanova N."/>
            <person name="Kyrpides N."/>
            <person name="Woyke T."/>
        </authorList>
    </citation>
    <scope>NUCLEOTIDE SEQUENCE [LARGE SCALE GENOMIC DNA]</scope>
    <source>
        <strain evidence="13 14">WS4403</strain>
    </source>
</reference>
<reference evidence="14" key="2">
    <citation type="submission" date="2023-07" db="EMBL/GenBank/DDBJ databases">
        <title>Genome mining of underrepresented organisms for secondary metabolites.</title>
        <authorList>
            <person name="D'Agostino P.M."/>
        </authorList>
    </citation>
    <scope>NUCLEOTIDE SEQUENCE [LARGE SCALE GENOMIC DNA]</scope>
    <source>
        <strain evidence="14">WS4403</strain>
    </source>
</reference>
<feature type="transmembrane region" description="Helical" evidence="12">
    <location>
        <begin position="103"/>
        <end position="124"/>
    </location>
</feature>
<feature type="transmembrane region" description="Helical" evidence="12">
    <location>
        <begin position="79"/>
        <end position="97"/>
    </location>
</feature>
<evidence type="ECO:0000313" key="13">
    <source>
        <dbReference type="EMBL" id="MBP2170836.1"/>
    </source>
</evidence>
<keyword evidence="10 12" id="KW-0443">Lipid metabolism</keyword>
<evidence type="ECO:0000256" key="11">
    <source>
        <dbReference type="ARBA" id="ARBA00023136"/>
    </source>
</evidence>
<comment type="caution">
    <text evidence="12">Lacks conserved residue(s) required for the propagation of feature annotation.</text>
</comment>
<dbReference type="InterPro" id="IPR037185">
    <property type="entry name" value="EmrE-like"/>
</dbReference>
<keyword evidence="5 12" id="KW-0997">Cell inner membrane</keyword>
<dbReference type="PANTHER" id="PTHR30561">
    <property type="entry name" value="SMR FAMILY PROTON-DEPENDENT DRUG EFFLUX TRANSPORTER SUGE"/>
    <property type="match status" value="1"/>
</dbReference>
<evidence type="ECO:0000256" key="4">
    <source>
        <dbReference type="ARBA" id="ARBA00022516"/>
    </source>
</evidence>
<evidence type="ECO:0000256" key="10">
    <source>
        <dbReference type="ARBA" id="ARBA00023098"/>
    </source>
</evidence>
<protein>
    <recommendedName>
        <fullName evidence="12">Probable 4-amino-4-deoxy-L-arabinose-phosphoundecaprenol flippase subunit ArnF</fullName>
        <shortName evidence="12">L-Ara4N-phosphoundecaprenol flippase subunit ArnF</shortName>
    </recommendedName>
    <alternativeName>
        <fullName evidence="12">Undecaprenyl phosphate-aminoarabinose flippase subunit ArnF</fullName>
    </alternativeName>
</protein>
<accession>A0ABS4PDY2</accession>
<evidence type="ECO:0000256" key="5">
    <source>
        <dbReference type="ARBA" id="ARBA00022519"/>
    </source>
</evidence>
<feature type="transmembrane region" description="Helical" evidence="12">
    <location>
        <begin position="39"/>
        <end position="67"/>
    </location>
</feature>
<dbReference type="InterPro" id="IPR000390">
    <property type="entry name" value="Small_drug/metabolite_transptr"/>
</dbReference>
<keyword evidence="11 12" id="KW-0472">Membrane</keyword>
<dbReference type="Gene3D" id="1.10.3730.20">
    <property type="match status" value="1"/>
</dbReference>
<dbReference type="NCBIfam" id="NF002816">
    <property type="entry name" value="PRK02971.1-2"/>
    <property type="match status" value="1"/>
</dbReference>
<proteinExistence type="inferred from homology"/>
<keyword evidence="9 12" id="KW-1133">Transmembrane helix</keyword>
<comment type="subunit">
    <text evidence="12">Heterodimer of ArnE and ArnF.</text>
</comment>
<organism evidence="13 14">
    <name type="scientific">Winslowiella toletana</name>
    <dbReference type="NCBI Taxonomy" id="92490"/>
    <lineage>
        <taxon>Bacteria</taxon>
        <taxon>Pseudomonadati</taxon>
        <taxon>Pseudomonadota</taxon>
        <taxon>Gammaproteobacteria</taxon>
        <taxon>Enterobacterales</taxon>
        <taxon>Erwiniaceae</taxon>
        <taxon>Winslowiella</taxon>
    </lineage>
</organism>
<evidence type="ECO:0000256" key="1">
    <source>
        <dbReference type="ARBA" id="ARBA00004651"/>
    </source>
</evidence>
<evidence type="ECO:0000256" key="8">
    <source>
        <dbReference type="ARBA" id="ARBA00022985"/>
    </source>
</evidence>
<dbReference type="SUPFAM" id="SSF103481">
    <property type="entry name" value="Multidrug resistance efflux transporter EmrE"/>
    <property type="match status" value="1"/>
</dbReference>
<gene>
    <name evidence="12" type="primary">arnF</name>
    <name evidence="13" type="ORF">J2125_004028</name>
</gene>
<keyword evidence="8 12" id="KW-0448">Lipopolysaccharide biosynthesis</keyword>
<comment type="similarity">
    <text evidence="12">Belongs to the ArnF family.</text>
</comment>
<evidence type="ECO:0000313" key="14">
    <source>
        <dbReference type="Proteomes" id="UP001195624"/>
    </source>
</evidence>
<evidence type="ECO:0000256" key="9">
    <source>
        <dbReference type="ARBA" id="ARBA00022989"/>
    </source>
</evidence>
<keyword evidence="4 12" id="KW-0444">Lipid biosynthesis</keyword>
<comment type="pathway">
    <text evidence="12">Bacterial outer membrane biogenesis; lipopolysaccharide biosynthesis.</text>
</comment>
<dbReference type="HAMAP" id="MF_00538">
    <property type="entry name" value="Flippase_ArnF"/>
    <property type="match status" value="1"/>
</dbReference>
<evidence type="ECO:0000256" key="2">
    <source>
        <dbReference type="ARBA" id="ARBA00022448"/>
    </source>
</evidence>
<keyword evidence="14" id="KW-1185">Reference proteome</keyword>
<evidence type="ECO:0000256" key="6">
    <source>
        <dbReference type="ARBA" id="ARBA00022556"/>
    </source>
</evidence>
<evidence type="ECO:0000256" key="12">
    <source>
        <dbReference type="HAMAP-Rule" id="MF_00538"/>
    </source>
</evidence>
<comment type="function">
    <text evidence="12">Translocates 4-amino-4-deoxy-L-arabinose-phosphoundecaprenol (alpha-L-Ara4N-phosphoundecaprenol) from the cytoplasmic to the periplasmic side of the inner membrane.</text>
</comment>